<organism evidence="1 2">
    <name type="scientific">Sphingobacterium chuzhouense</name>
    <dbReference type="NCBI Taxonomy" id="1742264"/>
    <lineage>
        <taxon>Bacteria</taxon>
        <taxon>Pseudomonadati</taxon>
        <taxon>Bacteroidota</taxon>
        <taxon>Sphingobacteriia</taxon>
        <taxon>Sphingobacteriales</taxon>
        <taxon>Sphingobacteriaceae</taxon>
        <taxon>Sphingobacterium</taxon>
    </lineage>
</organism>
<protein>
    <submittedName>
        <fullName evidence="1">Uncharacterized protein</fullName>
    </submittedName>
</protein>
<gene>
    <name evidence="1" type="ORF">H8B21_00920</name>
</gene>
<dbReference type="RefSeq" id="WP_190311921.1">
    <property type="nucleotide sequence ID" value="NZ_JACNYL010000001.1"/>
</dbReference>
<sequence length="349" mass="38925">MNSLIRHIVLFITLCFVGETRAQLQFQLNSSNNWWSVNNYSGTTSNNAYVLKFVYNGTYLHVPNWRIAARLRGPIATNSSQVFPADKITFKITNTSGNSNPPSVGGIPVPPFVNLAPSPAEVFLVPQSQIPLSFQSEYNGYYEFLLYFDFVIQPGSYLAELTNKDGSSYHQTYSMPIDFIAYDGFGNEIGKIEHNYTIAVAPLQGTPPSQNNYSLKIVGNAQNALLEYKTIADYREGASVNYPRALAISSNTAYQLSVRSVNPTLTSSTGETLPLDIVRLEVTPDDGQPVSIQDIPLQQTSQVVIRGNTTNNNYEHFNMRYHSKGMQPHLLEARPLLYSTVLEFEITPQ</sequence>
<proteinExistence type="predicted"/>
<dbReference type="EMBL" id="JACNYL010000001">
    <property type="protein sequence ID" value="MBD1420120.1"/>
    <property type="molecule type" value="Genomic_DNA"/>
</dbReference>
<evidence type="ECO:0000313" key="2">
    <source>
        <dbReference type="Proteomes" id="UP000651112"/>
    </source>
</evidence>
<evidence type="ECO:0000313" key="1">
    <source>
        <dbReference type="EMBL" id="MBD1420120.1"/>
    </source>
</evidence>
<keyword evidence="2" id="KW-1185">Reference proteome</keyword>
<dbReference type="Proteomes" id="UP000651112">
    <property type="component" value="Unassembled WGS sequence"/>
</dbReference>
<reference evidence="1 2" key="1">
    <citation type="submission" date="2020-08" db="EMBL/GenBank/DDBJ databases">
        <title>Sphingobacterium sp. DN00404 isolated from aquaculture water.</title>
        <authorList>
            <person name="Zhang M."/>
        </authorList>
    </citation>
    <scope>NUCLEOTIDE SEQUENCE [LARGE SCALE GENOMIC DNA]</scope>
    <source>
        <strain evidence="1 2">KCTC 42746</strain>
    </source>
</reference>
<comment type="caution">
    <text evidence="1">The sequence shown here is derived from an EMBL/GenBank/DDBJ whole genome shotgun (WGS) entry which is preliminary data.</text>
</comment>
<accession>A0ABR7XLU0</accession>
<name>A0ABR7XLU0_9SPHI</name>